<feature type="region of interest" description="Disordered" evidence="1">
    <location>
        <begin position="346"/>
        <end position="365"/>
    </location>
</feature>
<evidence type="ECO:0000313" key="2">
    <source>
        <dbReference type="EMBL" id="NEB69138.1"/>
    </source>
</evidence>
<dbReference type="AlphaFoldDB" id="A0A6N9VD08"/>
<dbReference type="RefSeq" id="WP_164357690.1">
    <property type="nucleotide sequence ID" value="NZ_JAAGME010000805.1"/>
</dbReference>
<evidence type="ECO:0000256" key="1">
    <source>
        <dbReference type="SAM" id="MobiDB-lite"/>
    </source>
</evidence>
<sequence length="691" mass="74979">MIFFLEEVAQARRGPLHVCTAFNAVYYGFDLDAGAYSTDILDPEAFTLLGSDVQIPLPPVGSFVRIERGAHSLWGEVCASFGASPDVEEDGWTPRGLSGAPLSDGAEVALARAVVDWEALGPLTSVEHKELARIRRSPTGAVDRWGHLMGTGDTSALLSGRDHSGLYQQFLMGPGRRLLAEGDLGPLLQDSSDTVAAERALQRCFGTLEELLRQAPGLAVWDLYAQPVARHQQFASGPVAAEMVDRFTRPASGGAPRYTAVWPVLVGWEHEAGDEHALELTAAASAMVDANLALACQVTAGSLRRGVDLRIDDSWQQGGVWRAQSLPVDAVLRNCDPLIPAGLGHLEHIPPDAGDPKNDSKPRQADSVVHVEHLDEALLVVSVALSEADLSAGRLPLPDAVPSLLGQGPLILEVHHSGQLLDRDLARQHAQHETGGLSSVKWPESFYPGIKLTVAAARSGQQLMVTTTLLPDPIRVKDAVLHWYFDPVLLAEAWGPLDIPSLIGLELPTQQPIGGGHRPPVSALEVLITAALLRDGRIGTARSRSLDGQQLSAAMFGPDVVTPPLLWTVIHTCEDMAAVGLLTRTTVAHAGVLPDVFTWWPDTDEAREAQQAIVRIVDRVTRQLRHWRRPWERRLPDGHNATPAARARYAQWRMEVAGPEADTELPEGHTFVRGHRRGEGQAPAWHQHLRR</sequence>
<accession>A0A6N9VD08</accession>
<organism evidence="2 3">
    <name type="scientific">Streptomyces microflavus</name>
    <name type="common">Streptomyces lipmanii</name>
    <dbReference type="NCBI Taxonomy" id="1919"/>
    <lineage>
        <taxon>Bacteria</taxon>
        <taxon>Bacillati</taxon>
        <taxon>Actinomycetota</taxon>
        <taxon>Actinomycetes</taxon>
        <taxon>Kitasatosporales</taxon>
        <taxon>Streptomycetaceae</taxon>
        <taxon>Streptomyces</taxon>
    </lineage>
</organism>
<gene>
    <name evidence="2" type="ORF">G3I39_19080</name>
</gene>
<dbReference type="Proteomes" id="UP000471648">
    <property type="component" value="Unassembled WGS sequence"/>
</dbReference>
<reference evidence="2 3" key="1">
    <citation type="submission" date="2020-01" db="EMBL/GenBank/DDBJ databases">
        <title>Insect and environment-associated Actinomycetes.</title>
        <authorList>
            <person name="Currrie C."/>
            <person name="Chevrette M."/>
            <person name="Carlson C."/>
            <person name="Stubbendieck R."/>
            <person name="Wendt-Pienkowski E."/>
        </authorList>
    </citation>
    <scope>NUCLEOTIDE SEQUENCE [LARGE SCALE GENOMIC DNA]</scope>
    <source>
        <strain evidence="2 3">SID14438</strain>
    </source>
</reference>
<comment type="caution">
    <text evidence="2">The sequence shown here is derived from an EMBL/GenBank/DDBJ whole genome shotgun (WGS) entry which is preliminary data.</text>
</comment>
<protein>
    <submittedName>
        <fullName evidence="2">Uncharacterized protein</fullName>
    </submittedName>
</protein>
<dbReference type="EMBL" id="JAAGME010000805">
    <property type="protein sequence ID" value="NEB69138.1"/>
    <property type="molecule type" value="Genomic_DNA"/>
</dbReference>
<proteinExistence type="predicted"/>
<name>A0A6N9VD08_STRMI</name>
<evidence type="ECO:0000313" key="3">
    <source>
        <dbReference type="Proteomes" id="UP000471648"/>
    </source>
</evidence>